<keyword evidence="1" id="KW-0732">Signal</keyword>
<reference evidence="2" key="1">
    <citation type="submission" date="2022-06" db="EMBL/GenBank/DDBJ databases">
        <title>Uncovering the hologenomic basis of an extraordinary plant invasion.</title>
        <authorList>
            <person name="Bieker V.C."/>
            <person name="Martin M.D."/>
            <person name="Gilbert T."/>
            <person name="Hodgins K."/>
            <person name="Battlay P."/>
            <person name="Petersen B."/>
            <person name="Wilson J."/>
        </authorList>
    </citation>
    <scope>NUCLEOTIDE SEQUENCE</scope>
    <source>
        <strain evidence="2">AA19_3_7</strain>
        <tissue evidence="2">Leaf</tissue>
    </source>
</reference>
<comment type="caution">
    <text evidence="2">The sequence shown here is derived from an EMBL/GenBank/DDBJ whole genome shotgun (WGS) entry which is preliminary data.</text>
</comment>
<accession>A0AAD5CGU1</accession>
<evidence type="ECO:0000313" key="2">
    <source>
        <dbReference type="EMBL" id="KAI7741239.1"/>
    </source>
</evidence>
<dbReference type="AlphaFoldDB" id="A0AAD5CGU1"/>
<evidence type="ECO:0000256" key="1">
    <source>
        <dbReference type="SAM" id="SignalP"/>
    </source>
</evidence>
<evidence type="ECO:0008006" key="4">
    <source>
        <dbReference type="Google" id="ProtNLM"/>
    </source>
</evidence>
<keyword evidence="3" id="KW-1185">Reference proteome</keyword>
<feature type="signal peptide" evidence="1">
    <location>
        <begin position="1"/>
        <end position="29"/>
    </location>
</feature>
<proteinExistence type="predicted"/>
<sequence>MAPFNIQPLTKVLFLFVLFALLLIPPSSSLKPSIQLVGRRNLLEKNQAQEYSDGIQQSSKKKQVLGRDCWGLGRCLLGLQLGCIII</sequence>
<gene>
    <name evidence="2" type="ORF">M8C21_023849</name>
</gene>
<evidence type="ECO:0000313" key="3">
    <source>
        <dbReference type="Proteomes" id="UP001206925"/>
    </source>
</evidence>
<protein>
    <recommendedName>
        <fullName evidence="4">Transmembrane protein</fullName>
    </recommendedName>
</protein>
<dbReference type="EMBL" id="JAMZMK010008234">
    <property type="protein sequence ID" value="KAI7741239.1"/>
    <property type="molecule type" value="Genomic_DNA"/>
</dbReference>
<organism evidence="2 3">
    <name type="scientific">Ambrosia artemisiifolia</name>
    <name type="common">Common ragweed</name>
    <dbReference type="NCBI Taxonomy" id="4212"/>
    <lineage>
        <taxon>Eukaryota</taxon>
        <taxon>Viridiplantae</taxon>
        <taxon>Streptophyta</taxon>
        <taxon>Embryophyta</taxon>
        <taxon>Tracheophyta</taxon>
        <taxon>Spermatophyta</taxon>
        <taxon>Magnoliopsida</taxon>
        <taxon>eudicotyledons</taxon>
        <taxon>Gunneridae</taxon>
        <taxon>Pentapetalae</taxon>
        <taxon>asterids</taxon>
        <taxon>campanulids</taxon>
        <taxon>Asterales</taxon>
        <taxon>Asteraceae</taxon>
        <taxon>Asteroideae</taxon>
        <taxon>Heliantheae alliance</taxon>
        <taxon>Heliantheae</taxon>
        <taxon>Ambrosia</taxon>
    </lineage>
</organism>
<feature type="chain" id="PRO_5041966593" description="Transmembrane protein" evidence="1">
    <location>
        <begin position="30"/>
        <end position="86"/>
    </location>
</feature>
<name>A0AAD5CGU1_AMBAR</name>
<dbReference type="Proteomes" id="UP001206925">
    <property type="component" value="Unassembled WGS sequence"/>
</dbReference>